<keyword evidence="2" id="KW-1185">Reference proteome</keyword>
<organism evidence="1 2">
    <name type="scientific">Ralstonia phage GP4</name>
    <dbReference type="NCBI Taxonomy" id="2282904"/>
    <lineage>
        <taxon>Viruses</taxon>
        <taxon>Duplodnaviria</taxon>
        <taxon>Heunggongvirae</taxon>
        <taxon>Uroviricota</taxon>
        <taxon>Caudoviricetes</taxon>
        <taxon>Gervaisevirus</taxon>
        <taxon>Gervaisevirus GP4</taxon>
    </lineage>
</organism>
<name>A0A345GTU5_9CAUD</name>
<dbReference type="Proteomes" id="UP000259464">
    <property type="component" value="Segment"/>
</dbReference>
<dbReference type="RefSeq" id="YP_010078746.1">
    <property type="nucleotide sequence ID" value="NC_054964.1"/>
</dbReference>
<dbReference type="GeneID" id="65067674"/>
<accession>A0A345GTU5</accession>
<sequence>MTREEAVSIRYATFDAFAIWFRLWWGREPTAREVWLYLATRTSEAPAPTTQQRAEPAADEWAEFETALKQYAEACHRSESCSAMDAARARVCAIFSRAAQSGQRAGVVEDDVLNGWVFEHRLDDGESHE</sequence>
<dbReference type="EMBL" id="MH638294">
    <property type="protein sequence ID" value="AXG67709.1"/>
    <property type="molecule type" value="Genomic_DNA"/>
</dbReference>
<reference evidence="1 2" key="1">
    <citation type="submission" date="2018-07" db="EMBL/GenBank/DDBJ databases">
        <title>Complete sequence of phage GP4.</title>
        <authorList>
            <person name="Wang R."/>
            <person name="Tong Y."/>
            <person name="Liu H."/>
        </authorList>
    </citation>
    <scope>NUCLEOTIDE SEQUENCE [LARGE SCALE GENOMIC DNA]</scope>
</reference>
<evidence type="ECO:0000313" key="1">
    <source>
        <dbReference type="EMBL" id="AXG67709.1"/>
    </source>
</evidence>
<protein>
    <submittedName>
        <fullName evidence="1">Uncharacterized protein</fullName>
    </submittedName>
</protein>
<proteinExistence type="predicted"/>
<evidence type="ECO:0000313" key="2">
    <source>
        <dbReference type="Proteomes" id="UP000259464"/>
    </source>
</evidence>
<dbReference type="KEGG" id="vg:65067674"/>